<evidence type="ECO:0000256" key="1">
    <source>
        <dbReference type="SAM" id="MobiDB-lite"/>
    </source>
</evidence>
<feature type="compositionally biased region" description="Basic and acidic residues" evidence="1">
    <location>
        <begin position="87"/>
        <end position="108"/>
    </location>
</feature>
<dbReference type="AlphaFoldDB" id="A0A822XS28"/>
<proteinExistence type="predicted"/>
<keyword evidence="3" id="KW-1185">Reference proteome</keyword>
<accession>A0A822XS28</accession>
<gene>
    <name evidence="2" type="ORF">HUJ06_023078</name>
</gene>
<protein>
    <submittedName>
        <fullName evidence="2">Uncharacterized protein</fullName>
    </submittedName>
</protein>
<comment type="caution">
    <text evidence="2">The sequence shown here is derived from an EMBL/GenBank/DDBJ whole genome shotgun (WGS) entry which is preliminary data.</text>
</comment>
<organism evidence="2 3">
    <name type="scientific">Nelumbo nucifera</name>
    <name type="common">Sacred lotus</name>
    <dbReference type="NCBI Taxonomy" id="4432"/>
    <lineage>
        <taxon>Eukaryota</taxon>
        <taxon>Viridiplantae</taxon>
        <taxon>Streptophyta</taxon>
        <taxon>Embryophyta</taxon>
        <taxon>Tracheophyta</taxon>
        <taxon>Spermatophyta</taxon>
        <taxon>Magnoliopsida</taxon>
        <taxon>Proteales</taxon>
        <taxon>Nelumbonaceae</taxon>
        <taxon>Nelumbo</taxon>
    </lineage>
</organism>
<evidence type="ECO:0000313" key="2">
    <source>
        <dbReference type="EMBL" id="DAD21615.1"/>
    </source>
</evidence>
<reference evidence="2 3" key="1">
    <citation type="journal article" date="2020" name="Mol. Biol. Evol.">
        <title>Distinct Expression and Methylation Patterns for Genes with Different Fates following a Single Whole-Genome Duplication in Flowering Plants.</title>
        <authorList>
            <person name="Shi T."/>
            <person name="Rahmani R.S."/>
            <person name="Gugger P.F."/>
            <person name="Wang M."/>
            <person name="Li H."/>
            <person name="Zhang Y."/>
            <person name="Li Z."/>
            <person name="Wang Q."/>
            <person name="Van de Peer Y."/>
            <person name="Marchal K."/>
            <person name="Chen J."/>
        </authorList>
    </citation>
    <scope>NUCLEOTIDE SEQUENCE [LARGE SCALE GENOMIC DNA]</scope>
    <source>
        <tissue evidence="2">Leaf</tissue>
    </source>
</reference>
<name>A0A822XS28_NELNU</name>
<feature type="region of interest" description="Disordered" evidence="1">
    <location>
        <begin position="82"/>
        <end position="108"/>
    </location>
</feature>
<evidence type="ECO:0000313" key="3">
    <source>
        <dbReference type="Proteomes" id="UP000607653"/>
    </source>
</evidence>
<dbReference type="Proteomes" id="UP000607653">
    <property type="component" value="Unassembled WGS sequence"/>
</dbReference>
<dbReference type="EMBL" id="DUZY01000001">
    <property type="protein sequence ID" value="DAD21615.1"/>
    <property type="molecule type" value="Genomic_DNA"/>
</dbReference>
<sequence>MDIISLAVPEGKQKRIRLLAPNSQSFSGSGYPVLRLLYRKDRTHLASVWGRKSETERLCCSWMISPSQASFEKNGEVKSQQFSLGFSRDDGRRSDRFHAPREREEARI</sequence>